<evidence type="ECO:0000313" key="6">
    <source>
        <dbReference type="Proteomes" id="UP001187346"/>
    </source>
</evidence>
<dbReference type="InterPro" id="IPR036390">
    <property type="entry name" value="WH_DNA-bd_sf"/>
</dbReference>
<dbReference type="Pfam" id="PF00392">
    <property type="entry name" value="GntR"/>
    <property type="match status" value="1"/>
</dbReference>
<dbReference type="PRINTS" id="PR00035">
    <property type="entry name" value="HTHGNTR"/>
</dbReference>
<comment type="caution">
    <text evidence="5">The sequence shown here is derived from an EMBL/GenBank/DDBJ whole genome shotgun (WGS) entry which is preliminary data.</text>
</comment>
<dbReference type="CDD" id="cd07377">
    <property type="entry name" value="WHTH_GntR"/>
    <property type="match status" value="1"/>
</dbReference>
<gene>
    <name evidence="5" type="ORF">R5A26_04320</name>
</gene>
<keyword evidence="1" id="KW-0805">Transcription regulation</keyword>
<dbReference type="SMART" id="SM00345">
    <property type="entry name" value="HTH_GNTR"/>
    <property type="match status" value="1"/>
</dbReference>
<sequence length="287" mass="32102">MSDGTPDYDGGREFERVARELRARMLDGRRYPHGSFLPPQRALAAEFGVSRDTVQRVLRELANEGWIEVRQGSGARVVRSPQVHSPTSSGTVTLRALIEDAFGQPEVTLDVFTLTSESLDAHIRMQAERIRAGEIAPQRIALRVMLPSESVELPYLRTGQPAQDERLKARFLSITRRHTESLRTVLSDLRATGLVPSVDLRIRRIRVAPQSKVYLLNGTEALVGLYTVCRRSIMMEDGEVIEGVLDVQGLGAGLTHHVKDAELHSQGTVLVTNMQKWFDSPWELLTE</sequence>
<keyword evidence="6" id="KW-1185">Reference proteome</keyword>
<evidence type="ECO:0000256" key="3">
    <source>
        <dbReference type="ARBA" id="ARBA00023163"/>
    </source>
</evidence>
<keyword evidence="2" id="KW-0238">DNA-binding</keyword>
<evidence type="ECO:0000259" key="4">
    <source>
        <dbReference type="PROSITE" id="PS50949"/>
    </source>
</evidence>
<dbReference type="InterPro" id="IPR050679">
    <property type="entry name" value="Bact_HTH_transcr_reg"/>
</dbReference>
<name>A0ABU4F3J3_9ACTN</name>
<dbReference type="RefSeq" id="WP_317770118.1">
    <property type="nucleotide sequence ID" value="NZ_JAWMAJ010000009.1"/>
</dbReference>
<evidence type="ECO:0000256" key="2">
    <source>
        <dbReference type="ARBA" id="ARBA00023125"/>
    </source>
</evidence>
<organism evidence="5 6">
    <name type="scientific">Streptomyces prunicolor</name>
    <dbReference type="NCBI Taxonomy" id="67348"/>
    <lineage>
        <taxon>Bacteria</taxon>
        <taxon>Bacillati</taxon>
        <taxon>Actinomycetota</taxon>
        <taxon>Actinomycetes</taxon>
        <taxon>Kitasatosporales</taxon>
        <taxon>Streptomycetaceae</taxon>
        <taxon>Streptomyces</taxon>
    </lineage>
</organism>
<evidence type="ECO:0000256" key="1">
    <source>
        <dbReference type="ARBA" id="ARBA00023015"/>
    </source>
</evidence>
<protein>
    <submittedName>
        <fullName evidence="5">GntR family transcriptional regulator</fullName>
    </submittedName>
</protein>
<dbReference type="SUPFAM" id="SSF46785">
    <property type="entry name" value="Winged helix' DNA-binding domain"/>
    <property type="match status" value="1"/>
</dbReference>
<feature type="domain" description="HTH gntR-type" evidence="4">
    <location>
        <begin position="11"/>
        <end position="80"/>
    </location>
</feature>
<dbReference type="InterPro" id="IPR036388">
    <property type="entry name" value="WH-like_DNA-bd_sf"/>
</dbReference>
<dbReference type="PROSITE" id="PS50949">
    <property type="entry name" value="HTH_GNTR"/>
    <property type="match status" value="1"/>
</dbReference>
<dbReference type="Gene3D" id="1.10.10.10">
    <property type="entry name" value="Winged helix-like DNA-binding domain superfamily/Winged helix DNA-binding domain"/>
    <property type="match status" value="1"/>
</dbReference>
<dbReference type="InterPro" id="IPR000524">
    <property type="entry name" value="Tscrpt_reg_HTH_GntR"/>
</dbReference>
<dbReference type="EMBL" id="JAWMAJ010000009">
    <property type="protein sequence ID" value="MDV7215171.1"/>
    <property type="molecule type" value="Genomic_DNA"/>
</dbReference>
<proteinExistence type="predicted"/>
<dbReference type="PANTHER" id="PTHR44846:SF16">
    <property type="entry name" value="TRANSCRIPTIONAL REGULATOR PHNF-RELATED"/>
    <property type="match status" value="1"/>
</dbReference>
<reference evidence="5 6" key="1">
    <citation type="submission" date="2023-10" db="EMBL/GenBank/DDBJ databases">
        <title>Characterization of rhizosphere-enriched actinobacteria from wheat plants lab-grown on chernevaya soil.</title>
        <authorList>
            <person name="Tikhonova E.N."/>
            <person name="Konopkin A."/>
            <person name="Kravchenko I.K."/>
        </authorList>
    </citation>
    <scope>NUCLEOTIDE SEQUENCE [LARGE SCALE GENOMIC DNA]</scope>
    <source>
        <strain evidence="5 6">RR29</strain>
    </source>
</reference>
<dbReference type="PANTHER" id="PTHR44846">
    <property type="entry name" value="MANNOSYL-D-GLYCERATE TRANSPORT/METABOLISM SYSTEM REPRESSOR MNGR-RELATED"/>
    <property type="match status" value="1"/>
</dbReference>
<accession>A0ABU4F3J3</accession>
<evidence type="ECO:0000313" key="5">
    <source>
        <dbReference type="EMBL" id="MDV7215171.1"/>
    </source>
</evidence>
<keyword evidence="3" id="KW-0804">Transcription</keyword>
<dbReference type="Proteomes" id="UP001187346">
    <property type="component" value="Unassembled WGS sequence"/>
</dbReference>